<name>A0A0E3JYW2_CLOSL</name>
<dbReference type="InterPro" id="IPR019953">
    <property type="entry name" value="OHR"/>
</dbReference>
<dbReference type="Pfam" id="PF02566">
    <property type="entry name" value="OsmC"/>
    <property type="match status" value="1"/>
</dbReference>
<organism evidence="2 3">
    <name type="scientific">Clostridium scatologenes</name>
    <dbReference type="NCBI Taxonomy" id="1548"/>
    <lineage>
        <taxon>Bacteria</taxon>
        <taxon>Bacillati</taxon>
        <taxon>Bacillota</taxon>
        <taxon>Clostridia</taxon>
        <taxon>Eubacteriales</taxon>
        <taxon>Clostridiaceae</taxon>
        <taxon>Clostridium</taxon>
    </lineage>
</organism>
<keyword evidence="3" id="KW-1185">Reference proteome</keyword>
<dbReference type="NCBIfam" id="TIGR03561">
    <property type="entry name" value="organ_hyd_perox"/>
    <property type="match status" value="1"/>
</dbReference>
<dbReference type="Gene3D" id="2.20.25.10">
    <property type="match status" value="1"/>
</dbReference>
<dbReference type="Gene3D" id="3.30.300.20">
    <property type="match status" value="1"/>
</dbReference>
<dbReference type="InterPro" id="IPR015946">
    <property type="entry name" value="KH_dom-like_a/b"/>
</dbReference>
<dbReference type="HOGENOM" id="CLU_106355_2_1_9"/>
<dbReference type="PANTHER" id="PTHR33797">
    <property type="entry name" value="ORGANIC HYDROPEROXIDE RESISTANCE PROTEIN-LIKE"/>
    <property type="match status" value="1"/>
</dbReference>
<dbReference type="STRING" id="1548.CSCA_0633"/>
<sequence>MKTLYETTMINVGARKGRVYSPDMSFNLDVAMPKELGGEDTTLTNPEQLFAAAYSTCFNGALEVVLQKTRTKFEKTTVSAIVSLKEDLEDKGLKIAVKLQVSIDGLEKEKALKYVNIAHKNCPYSKAIRGNVDVEIEVI</sequence>
<dbReference type="KEGG" id="csq:CSCA_0633"/>
<protein>
    <submittedName>
        <fullName evidence="2">OsmC family protein</fullName>
    </submittedName>
</protein>
<dbReference type="GO" id="GO:0006979">
    <property type="term" value="P:response to oxidative stress"/>
    <property type="evidence" value="ECO:0007669"/>
    <property type="project" value="InterPro"/>
</dbReference>
<dbReference type="PANTHER" id="PTHR33797:SF2">
    <property type="entry name" value="ORGANIC HYDROPEROXIDE RESISTANCE PROTEIN-LIKE"/>
    <property type="match status" value="1"/>
</dbReference>
<comment type="similarity">
    <text evidence="1">Belongs to the OsmC/Ohr family.</text>
</comment>
<reference evidence="2 3" key="1">
    <citation type="journal article" date="2015" name="J. Biotechnol.">
        <title>Complete genome sequence of a malodorant-producing acetogen, Clostridium scatologenes ATCC 25775(T).</title>
        <authorList>
            <person name="Zhu Z."/>
            <person name="Guo T."/>
            <person name="Zheng H."/>
            <person name="Song T."/>
            <person name="Ouyang P."/>
            <person name="Xie J."/>
        </authorList>
    </citation>
    <scope>NUCLEOTIDE SEQUENCE [LARGE SCALE GENOMIC DNA]</scope>
    <source>
        <strain evidence="2 3">ATCC 25775</strain>
    </source>
</reference>
<dbReference type="InterPro" id="IPR036102">
    <property type="entry name" value="OsmC/Ohrsf"/>
</dbReference>
<dbReference type="RefSeq" id="WP_029163690.1">
    <property type="nucleotide sequence ID" value="NZ_CP009933.1"/>
</dbReference>
<evidence type="ECO:0000313" key="2">
    <source>
        <dbReference type="EMBL" id="AKA67758.1"/>
    </source>
</evidence>
<proteinExistence type="inferred from homology"/>
<dbReference type="EMBL" id="CP009933">
    <property type="protein sequence ID" value="AKA67758.1"/>
    <property type="molecule type" value="Genomic_DNA"/>
</dbReference>
<evidence type="ECO:0000313" key="3">
    <source>
        <dbReference type="Proteomes" id="UP000033115"/>
    </source>
</evidence>
<dbReference type="Proteomes" id="UP000033115">
    <property type="component" value="Chromosome"/>
</dbReference>
<accession>A0A0E3JYW2</accession>
<dbReference type="SUPFAM" id="SSF82784">
    <property type="entry name" value="OsmC-like"/>
    <property type="match status" value="1"/>
</dbReference>
<gene>
    <name evidence="2" type="ORF">CSCA_0633</name>
</gene>
<dbReference type="AlphaFoldDB" id="A0A0E3JYW2"/>
<evidence type="ECO:0000256" key="1">
    <source>
        <dbReference type="ARBA" id="ARBA00007378"/>
    </source>
</evidence>
<dbReference type="InterPro" id="IPR003718">
    <property type="entry name" value="OsmC/Ohr_fam"/>
</dbReference>